<accession>A0A2H0TZK9</accession>
<name>A0A2H0TZK9_9BACT</name>
<protein>
    <submittedName>
        <fullName evidence="1">Uncharacterized protein</fullName>
    </submittedName>
</protein>
<proteinExistence type="predicted"/>
<dbReference type="AlphaFoldDB" id="A0A2H0TZK9"/>
<dbReference type="EMBL" id="PFBU01000006">
    <property type="protein sequence ID" value="PIR78659.1"/>
    <property type="molecule type" value="Genomic_DNA"/>
</dbReference>
<gene>
    <name evidence="1" type="ORF">COU28_00290</name>
</gene>
<organism evidence="1 2">
    <name type="scientific">Candidatus Magasanikbacteria bacterium CG10_big_fil_rev_8_21_14_0_10_36_16</name>
    <dbReference type="NCBI Taxonomy" id="1974645"/>
    <lineage>
        <taxon>Bacteria</taxon>
        <taxon>Candidatus Magasanikiibacteriota</taxon>
    </lineage>
</organism>
<dbReference type="Proteomes" id="UP000230852">
    <property type="component" value="Unassembled WGS sequence"/>
</dbReference>
<reference evidence="2" key="1">
    <citation type="submission" date="2017-09" db="EMBL/GenBank/DDBJ databases">
        <title>Depth-based differentiation of microbial function through sediment-hosted aquifers and enrichment of novel symbionts in the deep terrestrial subsurface.</title>
        <authorList>
            <person name="Probst A.J."/>
            <person name="Ladd B."/>
            <person name="Jarett J.K."/>
            <person name="Geller-Mcgrath D.E."/>
            <person name="Sieber C.M.K."/>
            <person name="Emerson J.B."/>
            <person name="Anantharaman K."/>
            <person name="Thomas B.C."/>
            <person name="Malmstrom R."/>
            <person name="Stieglmeier M."/>
            <person name="Klingl A."/>
            <person name="Woyke T."/>
            <person name="Ryan C.M."/>
            <person name="Banfield J.F."/>
        </authorList>
    </citation>
    <scope>NUCLEOTIDE SEQUENCE [LARGE SCALE GENOMIC DNA]</scope>
</reference>
<sequence>MTIENGTPSIFNPKGTRADLGSLTWEEYITTMESSKTKQDKLSPLLEDDKGIEKATEEEIKNIDRSKPVHNLYHHGIRGKIYRGQKDGKERFYIIFDNIPNKGLRIKENVTLEEIEDI</sequence>
<evidence type="ECO:0000313" key="2">
    <source>
        <dbReference type="Proteomes" id="UP000230852"/>
    </source>
</evidence>
<comment type="caution">
    <text evidence="1">The sequence shown here is derived from an EMBL/GenBank/DDBJ whole genome shotgun (WGS) entry which is preliminary data.</text>
</comment>
<evidence type="ECO:0000313" key="1">
    <source>
        <dbReference type="EMBL" id="PIR78659.1"/>
    </source>
</evidence>